<name>A0ABV7Q0P1_9ACTN</name>
<evidence type="ECO:0000313" key="5">
    <source>
        <dbReference type="Proteomes" id="UP001595712"/>
    </source>
</evidence>
<dbReference type="Gene3D" id="3.40.50.1820">
    <property type="entry name" value="alpha/beta hydrolase"/>
    <property type="match status" value="1"/>
</dbReference>
<feature type="domain" description="AB hydrolase-1" evidence="3">
    <location>
        <begin position="86"/>
        <end position="343"/>
    </location>
</feature>
<dbReference type="GO" id="GO:0016787">
    <property type="term" value="F:hydrolase activity"/>
    <property type="evidence" value="ECO:0007669"/>
    <property type="project" value="UniProtKB-KW"/>
</dbReference>
<organism evidence="4 5">
    <name type="scientific">Glycomyces rhizosphaerae</name>
    <dbReference type="NCBI Taxonomy" id="2054422"/>
    <lineage>
        <taxon>Bacteria</taxon>
        <taxon>Bacillati</taxon>
        <taxon>Actinomycetota</taxon>
        <taxon>Actinomycetes</taxon>
        <taxon>Glycomycetales</taxon>
        <taxon>Glycomycetaceae</taxon>
        <taxon>Glycomyces</taxon>
    </lineage>
</organism>
<feature type="transmembrane region" description="Helical" evidence="2">
    <location>
        <begin position="12"/>
        <end position="33"/>
    </location>
</feature>
<keyword evidence="5" id="KW-1185">Reference proteome</keyword>
<dbReference type="InterPro" id="IPR029058">
    <property type="entry name" value="AB_hydrolase_fold"/>
</dbReference>
<keyword evidence="4" id="KW-0378">Hydrolase</keyword>
<dbReference type="InterPro" id="IPR006311">
    <property type="entry name" value="TAT_signal"/>
</dbReference>
<dbReference type="InterPro" id="IPR050471">
    <property type="entry name" value="AB_hydrolase"/>
</dbReference>
<dbReference type="EMBL" id="JBHRWO010000010">
    <property type="protein sequence ID" value="MFC3493005.1"/>
    <property type="molecule type" value="Genomic_DNA"/>
</dbReference>
<dbReference type="InterPro" id="IPR000073">
    <property type="entry name" value="AB_hydrolase_1"/>
</dbReference>
<accession>A0ABV7Q0P1</accession>
<evidence type="ECO:0000256" key="1">
    <source>
        <dbReference type="SAM" id="MobiDB-lite"/>
    </source>
</evidence>
<sequence length="406" mass="44006">MSEKQSRRRLRGLAIAGGVTGGLAVGAALAWGVPRYLARRTRMASTDPYAHEPFELPPQSSVRTVDTRDGVAVHVETAGPDDADLTVVFAHGYMQDMATFYFLRKAIAEADRGGMSMRAVLYDQPGHGRSGALPRTEYGIDDLAEVLHDVLQAVAPVGPLVLVGHSMGGMTIQVYARKYEADFRERVKGVAFLSSSAAGLDTVETKPMRALRRLRRTVLPMLQQVAGWTPDLIDRSRLLAGDLGWLLTRRAAFGHADPPASLVSLVEQMNRRTSIQSIVGYARAILDHDETATLPLFKGLPSLVVVGDVDLLTPPEHSRRLAAALEGSRFALIAEAAHSPQLEYPGEISQLLLEMIDKVVAEIGEGTAASAAPASSGTPSPQSERDGARHRRWSPFSRHHGHRLEP</sequence>
<dbReference type="PANTHER" id="PTHR43433:SF1">
    <property type="entry name" value="BLL5160 PROTEIN"/>
    <property type="match status" value="1"/>
</dbReference>
<evidence type="ECO:0000256" key="2">
    <source>
        <dbReference type="SAM" id="Phobius"/>
    </source>
</evidence>
<dbReference type="Proteomes" id="UP001595712">
    <property type="component" value="Unassembled WGS sequence"/>
</dbReference>
<gene>
    <name evidence="4" type="ORF">ACFO8M_10965</name>
</gene>
<feature type="compositionally biased region" description="Low complexity" evidence="1">
    <location>
        <begin position="367"/>
        <end position="381"/>
    </location>
</feature>
<feature type="compositionally biased region" description="Basic residues" evidence="1">
    <location>
        <begin position="388"/>
        <end position="406"/>
    </location>
</feature>
<proteinExistence type="predicted"/>
<dbReference type="Pfam" id="PF00561">
    <property type="entry name" value="Abhydrolase_1"/>
    <property type="match status" value="1"/>
</dbReference>
<dbReference type="SUPFAM" id="SSF53474">
    <property type="entry name" value="alpha/beta-Hydrolases"/>
    <property type="match status" value="1"/>
</dbReference>
<feature type="region of interest" description="Disordered" evidence="1">
    <location>
        <begin position="367"/>
        <end position="406"/>
    </location>
</feature>
<evidence type="ECO:0000259" key="3">
    <source>
        <dbReference type="Pfam" id="PF00561"/>
    </source>
</evidence>
<comment type="caution">
    <text evidence="4">The sequence shown here is derived from an EMBL/GenBank/DDBJ whole genome shotgun (WGS) entry which is preliminary data.</text>
</comment>
<keyword evidence="2" id="KW-0812">Transmembrane</keyword>
<keyword evidence="2" id="KW-1133">Transmembrane helix</keyword>
<evidence type="ECO:0000313" key="4">
    <source>
        <dbReference type="EMBL" id="MFC3493005.1"/>
    </source>
</evidence>
<dbReference type="PANTHER" id="PTHR43433">
    <property type="entry name" value="HYDROLASE, ALPHA/BETA FOLD FAMILY PROTEIN"/>
    <property type="match status" value="1"/>
</dbReference>
<reference evidence="5" key="1">
    <citation type="journal article" date="2019" name="Int. J. Syst. Evol. Microbiol.">
        <title>The Global Catalogue of Microorganisms (GCM) 10K type strain sequencing project: providing services to taxonomists for standard genome sequencing and annotation.</title>
        <authorList>
            <consortium name="The Broad Institute Genomics Platform"/>
            <consortium name="The Broad Institute Genome Sequencing Center for Infectious Disease"/>
            <person name="Wu L."/>
            <person name="Ma J."/>
        </authorList>
    </citation>
    <scope>NUCLEOTIDE SEQUENCE [LARGE SCALE GENOMIC DNA]</scope>
    <source>
        <strain evidence="5">CGMCC 4.7396</strain>
    </source>
</reference>
<protein>
    <submittedName>
        <fullName evidence="4">Alpha/beta fold hydrolase</fullName>
    </submittedName>
</protein>
<dbReference type="PROSITE" id="PS51318">
    <property type="entry name" value="TAT"/>
    <property type="match status" value="1"/>
</dbReference>
<keyword evidence="2" id="KW-0472">Membrane</keyword>
<dbReference type="RefSeq" id="WP_387974626.1">
    <property type="nucleotide sequence ID" value="NZ_JBHRWO010000010.1"/>
</dbReference>